<accession>A0A1W0E743</accession>
<feature type="chain" id="PRO_5012935565" description="Transporter" evidence="3">
    <location>
        <begin position="17"/>
        <end position="298"/>
    </location>
</feature>
<evidence type="ECO:0000313" key="4">
    <source>
        <dbReference type="EMBL" id="OQS54989.1"/>
    </source>
</evidence>
<organism evidence="4 5">
    <name type="scientific">Ecytonucleospora hepatopenaei</name>
    <dbReference type="NCBI Taxonomy" id="646526"/>
    <lineage>
        <taxon>Eukaryota</taxon>
        <taxon>Fungi</taxon>
        <taxon>Fungi incertae sedis</taxon>
        <taxon>Microsporidia</taxon>
        <taxon>Enterocytozoonidae</taxon>
        <taxon>Ecytonucleospora</taxon>
    </lineage>
</organism>
<dbReference type="VEuPathDB" id="MicrosporidiaDB:EHP00_1565"/>
<dbReference type="OrthoDB" id="2196047at2759"/>
<feature type="transmembrane region" description="Helical" evidence="2">
    <location>
        <begin position="82"/>
        <end position="100"/>
    </location>
</feature>
<feature type="transmembrane region" description="Helical" evidence="2">
    <location>
        <begin position="247"/>
        <end position="266"/>
    </location>
</feature>
<proteinExistence type="predicted"/>
<reference evidence="4 5" key="1">
    <citation type="journal article" date="2017" name="Environ. Microbiol.">
        <title>Decay of the glycolytic pathway and adaptation to intranuclear parasitism within Enterocytozoonidae microsporidia.</title>
        <authorList>
            <person name="Wiredu Boakye D."/>
            <person name="Jaroenlak P."/>
            <person name="Prachumwat A."/>
            <person name="Williams T.A."/>
            <person name="Bateman K.S."/>
            <person name="Itsathitphaisarn O."/>
            <person name="Sritunyalucksana K."/>
            <person name="Paszkiewicz K.H."/>
            <person name="Moore K.A."/>
            <person name="Stentiford G.D."/>
            <person name="Williams B.A."/>
        </authorList>
    </citation>
    <scope>NUCLEOTIDE SEQUENCE [LARGE SCALE GENOMIC DNA]</scope>
    <source>
        <strain evidence="4 5">TH1</strain>
    </source>
</reference>
<feature type="transmembrane region" description="Helical" evidence="2">
    <location>
        <begin position="203"/>
        <end position="227"/>
    </location>
</feature>
<evidence type="ECO:0008006" key="6">
    <source>
        <dbReference type="Google" id="ProtNLM"/>
    </source>
</evidence>
<protein>
    <recommendedName>
        <fullName evidence="6">Transporter</fullName>
    </recommendedName>
</protein>
<keyword evidence="3" id="KW-0732">Signal</keyword>
<evidence type="ECO:0000256" key="3">
    <source>
        <dbReference type="SAM" id="SignalP"/>
    </source>
</evidence>
<evidence type="ECO:0000313" key="5">
    <source>
        <dbReference type="Proteomes" id="UP000192758"/>
    </source>
</evidence>
<feature type="region of interest" description="Disordered" evidence="1">
    <location>
        <begin position="277"/>
        <end position="298"/>
    </location>
</feature>
<gene>
    <name evidence="4" type="ORF">EHP00_1565</name>
</gene>
<feature type="signal peptide" evidence="3">
    <location>
        <begin position="1"/>
        <end position="16"/>
    </location>
</feature>
<dbReference type="Proteomes" id="UP000192758">
    <property type="component" value="Unassembled WGS sequence"/>
</dbReference>
<dbReference type="EMBL" id="MNPJ01000014">
    <property type="protein sequence ID" value="OQS54989.1"/>
    <property type="molecule type" value="Genomic_DNA"/>
</dbReference>
<feature type="transmembrane region" description="Helical" evidence="2">
    <location>
        <begin position="140"/>
        <end position="165"/>
    </location>
</feature>
<keyword evidence="5" id="KW-1185">Reference proteome</keyword>
<sequence length="298" mass="34780">MFYIFNLLLFTLKISADTILSETETNLAKVALGVRDSIIDYEDVVRVKGILLSVGTKEFAILFGSLWLVYNLTFHGTHFERIPVCFFVSVIFYSCLSRFFKWVAWLERFIPISVLFQIWKIVSMVVGAIFFLFYDLLKPFTLLFIVFMFFDMIDDLVEKGIIALLGESQVSLWMVRLFCLLSLVMTFYIMYKFYRWLKGGYEVFFCLVFALYGGLVLDLAISELFGILTDFNEYIVYIANYGLYEVFGMNADTVIWMGTALGAFIYQSHHINEDYLNDKKDPKEEKSEKINENDQNKD</sequence>
<dbReference type="AlphaFoldDB" id="A0A1W0E743"/>
<evidence type="ECO:0000256" key="1">
    <source>
        <dbReference type="SAM" id="MobiDB-lite"/>
    </source>
</evidence>
<keyword evidence="2" id="KW-1133">Transmembrane helix</keyword>
<evidence type="ECO:0000256" key="2">
    <source>
        <dbReference type="SAM" id="Phobius"/>
    </source>
</evidence>
<feature type="transmembrane region" description="Helical" evidence="2">
    <location>
        <begin position="50"/>
        <end position="70"/>
    </location>
</feature>
<keyword evidence="2" id="KW-0812">Transmembrane</keyword>
<name>A0A1W0E743_9MICR</name>
<feature type="transmembrane region" description="Helical" evidence="2">
    <location>
        <begin position="112"/>
        <end position="133"/>
    </location>
</feature>
<keyword evidence="2" id="KW-0472">Membrane</keyword>
<comment type="caution">
    <text evidence="4">The sequence shown here is derived from an EMBL/GenBank/DDBJ whole genome shotgun (WGS) entry which is preliminary data.</text>
</comment>
<feature type="transmembrane region" description="Helical" evidence="2">
    <location>
        <begin position="171"/>
        <end position="191"/>
    </location>
</feature>